<keyword evidence="1" id="KW-1133">Transmembrane helix</keyword>
<accession>A0A226E1Y9</accession>
<keyword evidence="1" id="KW-0472">Membrane</keyword>
<name>A0A226E1Y9_FOLCA</name>
<evidence type="ECO:0000313" key="2">
    <source>
        <dbReference type="EMBL" id="OXA51459.1"/>
    </source>
</evidence>
<comment type="caution">
    <text evidence="2">The sequence shown here is derived from an EMBL/GenBank/DDBJ whole genome shotgun (WGS) entry which is preliminary data.</text>
</comment>
<reference evidence="2 3" key="1">
    <citation type="submission" date="2015-12" db="EMBL/GenBank/DDBJ databases">
        <title>The genome of Folsomia candida.</title>
        <authorList>
            <person name="Faddeeva A."/>
            <person name="Derks M.F."/>
            <person name="Anvar Y."/>
            <person name="Smit S."/>
            <person name="Van Straalen N."/>
            <person name="Roelofs D."/>
        </authorList>
    </citation>
    <scope>NUCLEOTIDE SEQUENCE [LARGE SCALE GENOMIC DNA]</scope>
    <source>
        <strain evidence="2 3">VU population</strain>
        <tissue evidence="2">Whole body</tissue>
    </source>
</reference>
<evidence type="ECO:0000256" key="1">
    <source>
        <dbReference type="SAM" id="Phobius"/>
    </source>
</evidence>
<dbReference type="Proteomes" id="UP000198287">
    <property type="component" value="Unassembled WGS sequence"/>
</dbReference>
<evidence type="ECO:0008006" key="4">
    <source>
        <dbReference type="Google" id="ProtNLM"/>
    </source>
</evidence>
<keyword evidence="1" id="KW-0812">Transmembrane</keyword>
<organism evidence="2 3">
    <name type="scientific">Folsomia candida</name>
    <name type="common">Springtail</name>
    <dbReference type="NCBI Taxonomy" id="158441"/>
    <lineage>
        <taxon>Eukaryota</taxon>
        <taxon>Metazoa</taxon>
        <taxon>Ecdysozoa</taxon>
        <taxon>Arthropoda</taxon>
        <taxon>Hexapoda</taxon>
        <taxon>Collembola</taxon>
        <taxon>Entomobryomorpha</taxon>
        <taxon>Isotomoidea</taxon>
        <taxon>Isotomidae</taxon>
        <taxon>Proisotominae</taxon>
        <taxon>Folsomia</taxon>
    </lineage>
</organism>
<sequence length="234" mass="23695">MNLADYLMHNNCVDKQRCLHTIMLQIIDEQSTPTDIKGGIAVQDIIQAYSFQQLLTLTFEVPLHPKINMQSVAVFLAVVGVAAAGGLTGFGYQTGVQHAAIAQPIAVAQPALAVRAAPLAYSAPAFAAPAYAAGPAYAAPVATYAHAAPVATYAAAPVLAKAVVPAAQSFAYNNRAPAARVAIAAAPVATYAHAAPVLAAGPVAAYGAGPIGYGAPVYGHAGSFGYGAPALRAF</sequence>
<dbReference type="EMBL" id="LNIX01000007">
    <property type="protein sequence ID" value="OXA51459.1"/>
    <property type="molecule type" value="Genomic_DNA"/>
</dbReference>
<evidence type="ECO:0000313" key="3">
    <source>
        <dbReference type="Proteomes" id="UP000198287"/>
    </source>
</evidence>
<protein>
    <recommendedName>
        <fullName evidence="4">Cuticle protein 16.5</fullName>
    </recommendedName>
</protein>
<gene>
    <name evidence="2" type="ORF">Fcan01_12864</name>
</gene>
<dbReference type="AlphaFoldDB" id="A0A226E1Y9"/>
<keyword evidence="3" id="KW-1185">Reference proteome</keyword>
<feature type="transmembrane region" description="Helical" evidence="1">
    <location>
        <begin position="72"/>
        <end position="92"/>
    </location>
</feature>
<proteinExistence type="predicted"/>